<protein>
    <submittedName>
        <fullName evidence="2">ATP-binding protein</fullName>
    </submittedName>
</protein>
<dbReference type="AlphaFoldDB" id="A0AA42BQ42"/>
<reference evidence="2" key="1">
    <citation type="submission" date="2022-07" db="EMBL/GenBank/DDBJ databases">
        <authorList>
            <person name="Li W.-J."/>
            <person name="Deng Q.-Q."/>
        </authorList>
    </citation>
    <scope>NUCLEOTIDE SEQUENCE</scope>
    <source>
        <strain evidence="2">SYSU M60031</strain>
    </source>
</reference>
<proteinExistence type="predicted"/>
<dbReference type="Proteomes" id="UP001156102">
    <property type="component" value="Unassembled WGS sequence"/>
</dbReference>
<accession>A0AA42BQ42</accession>
<evidence type="ECO:0000313" key="3">
    <source>
        <dbReference type="Proteomes" id="UP001156102"/>
    </source>
</evidence>
<dbReference type="Pfam" id="PF13581">
    <property type="entry name" value="HATPase_c_2"/>
    <property type="match status" value="1"/>
</dbReference>
<gene>
    <name evidence="2" type="ORF">NK662_13080</name>
</gene>
<dbReference type="RefSeq" id="WP_254759384.1">
    <property type="nucleotide sequence ID" value="NZ_JANCLT010000006.1"/>
</dbReference>
<dbReference type="Gene3D" id="3.30.565.10">
    <property type="entry name" value="Histidine kinase-like ATPase, C-terminal domain"/>
    <property type="match status" value="1"/>
</dbReference>
<dbReference type="GO" id="GO:0005524">
    <property type="term" value="F:ATP binding"/>
    <property type="evidence" value="ECO:0007669"/>
    <property type="project" value="UniProtKB-KW"/>
</dbReference>
<dbReference type="InterPro" id="IPR036890">
    <property type="entry name" value="HATPase_C_sf"/>
</dbReference>
<keyword evidence="3" id="KW-1185">Reference proteome</keyword>
<evidence type="ECO:0000313" key="2">
    <source>
        <dbReference type="EMBL" id="MCP8969462.1"/>
    </source>
</evidence>
<keyword evidence="2" id="KW-0547">Nucleotide-binding</keyword>
<feature type="domain" description="Histidine kinase/HSP90-like ATPase" evidence="1">
    <location>
        <begin position="23"/>
        <end position="135"/>
    </location>
</feature>
<dbReference type="SUPFAM" id="SSF55874">
    <property type="entry name" value="ATPase domain of HSP90 chaperone/DNA topoisomerase II/histidine kinase"/>
    <property type="match status" value="1"/>
</dbReference>
<dbReference type="CDD" id="cd16936">
    <property type="entry name" value="HATPase_RsbW-like"/>
    <property type="match status" value="1"/>
</dbReference>
<dbReference type="InterPro" id="IPR003594">
    <property type="entry name" value="HATPase_dom"/>
</dbReference>
<keyword evidence="2" id="KW-0067">ATP-binding</keyword>
<dbReference type="EMBL" id="JANCLT010000006">
    <property type="protein sequence ID" value="MCP8969462.1"/>
    <property type="molecule type" value="Genomic_DNA"/>
</dbReference>
<evidence type="ECO:0000259" key="1">
    <source>
        <dbReference type="Pfam" id="PF13581"/>
    </source>
</evidence>
<name>A0AA42BQ42_9BACI</name>
<comment type="caution">
    <text evidence="2">The sequence shown here is derived from an EMBL/GenBank/DDBJ whole genome shotgun (WGS) entry which is preliminary data.</text>
</comment>
<sequence length="139" mass="15154">MEWIEWNGPPTVHTIDFMEGLCRRILEEVSFSHTDRLLFAVHEGLINAVEATKVAYGQTLAHPISIRIAANGGLAEIQISDSAGGISAQSLQKLETGGLGDALLEESGRGLLLIKHLADEVFYQVEGDMTTLIIRKRGN</sequence>
<organism evidence="2 3">
    <name type="scientific">Ectobacillus ponti</name>
    <dbReference type="NCBI Taxonomy" id="2961894"/>
    <lineage>
        <taxon>Bacteria</taxon>
        <taxon>Bacillati</taxon>
        <taxon>Bacillota</taxon>
        <taxon>Bacilli</taxon>
        <taxon>Bacillales</taxon>
        <taxon>Bacillaceae</taxon>
        <taxon>Ectobacillus</taxon>
    </lineage>
</organism>